<dbReference type="Proteomes" id="UP000325081">
    <property type="component" value="Unassembled WGS sequence"/>
</dbReference>
<sequence>MAQSTVLVFALALAITMQDTLGGLISFGRDNNIRCEDIDRDSCAFSVSSTGKRCVLESRLLRSGSEEYTCGTSEIVAKKFNNHVEIDKCIQACGVDRWTLGISSDSLLDRRFVASLCSDECFQNCPNIVDLYFNLAAGEGVYLMKLCEARQSEGRRGMMEAFKSSGAATLSQEMYWLYVLADESEAPAPSSDNE</sequence>
<keyword evidence="3" id="KW-1185">Reference proteome</keyword>
<protein>
    <submittedName>
        <fullName evidence="2">PAR1 protein</fullName>
    </submittedName>
</protein>
<keyword evidence="1" id="KW-0732">Signal</keyword>
<reference evidence="3" key="1">
    <citation type="journal article" date="2019" name="Curr. Biol.">
        <title>Genome Sequence of Striga asiatica Provides Insight into the Evolution of Plant Parasitism.</title>
        <authorList>
            <person name="Yoshida S."/>
            <person name="Kim S."/>
            <person name="Wafula E.K."/>
            <person name="Tanskanen J."/>
            <person name="Kim Y.M."/>
            <person name="Honaas L."/>
            <person name="Yang Z."/>
            <person name="Spallek T."/>
            <person name="Conn C.E."/>
            <person name="Ichihashi Y."/>
            <person name="Cheong K."/>
            <person name="Cui S."/>
            <person name="Der J.P."/>
            <person name="Gundlach H."/>
            <person name="Jiao Y."/>
            <person name="Hori C."/>
            <person name="Ishida J.K."/>
            <person name="Kasahara H."/>
            <person name="Kiba T."/>
            <person name="Kim M.S."/>
            <person name="Koo N."/>
            <person name="Laohavisit A."/>
            <person name="Lee Y.H."/>
            <person name="Lumba S."/>
            <person name="McCourt P."/>
            <person name="Mortimer J.C."/>
            <person name="Mutuku J.M."/>
            <person name="Nomura T."/>
            <person name="Sasaki-Sekimoto Y."/>
            <person name="Seto Y."/>
            <person name="Wang Y."/>
            <person name="Wakatake T."/>
            <person name="Sakakibara H."/>
            <person name="Demura T."/>
            <person name="Yamaguchi S."/>
            <person name="Yoneyama K."/>
            <person name="Manabe R.I."/>
            <person name="Nelson D.C."/>
            <person name="Schulman A.H."/>
            <person name="Timko M.P."/>
            <person name="dePamphilis C.W."/>
            <person name="Choi D."/>
            <person name="Shirasu K."/>
        </authorList>
    </citation>
    <scope>NUCLEOTIDE SEQUENCE [LARGE SCALE GENOMIC DNA]</scope>
    <source>
        <strain evidence="3">cv. UVA1</strain>
    </source>
</reference>
<gene>
    <name evidence="2" type="ORF">STAS_28334</name>
</gene>
<dbReference type="EMBL" id="BKCP01009404">
    <property type="protein sequence ID" value="GER51001.1"/>
    <property type="molecule type" value="Genomic_DNA"/>
</dbReference>
<dbReference type="OrthoDB" id="772928at2759"/>
<name>A0A5A7R3Z1_STRAF</name>
<dbReference type="Pfam" id="PF06521">
    <property type="entry name" value="PAR1"/>
    <property type="match status" value="1"/>
</dbReference>
<dbReference type="PANTHER" id="PTHR33649">
    <property type="entry name" value="PAR1 PROTEIN"/>
    <property type="match status" value="1"/>
</dbReference>
<comment type="caution">
    <text evidence="2">The sequence shown here is derived from an EMBL/GenBank/DDBJ whole genome shotgun (WGS) entry which is preliminary data.</text>
</comment>
<evidence type="ECO:0000313" key="3">
    <source>
        <dbReference type="Proteomes" id="UP000325081"/>
    </source>
</evidence>
<dbReference type="PANTHER" id="PTHR33649:SF2">
    <property type="entry name" value="PAR1 PROTEIN"/>
    <property type="match status" value="1"/>
</dbReference>
<evidence type="ECO:0000313" key="2">
    <source>
        <dbReference type="EMBL" id="GER51001.1"/>
    </source>
</evidence>
<dbReference type="AlphaFoldDB" id="A0A5A7R3Z1"/>
<evidence type="ECO:0000256" key="1">
    <source>
        <dbReference type="SAM" id="SignalP"/>
    </source>
</evidence>
<feature type="signal peptide" evidence="1">
    <location>
        <begin position="1"/>
        <end position="22"/>
    </location>
</feature>
<dbReference type="InterPro" id="IPR009489">
    <property type="entry name" value="PAR1"/>
</dbReference>
<feature type="chain" id="PRO_5023100694" evidence="1">
    <location>
        <begin position="23"/>
        <end position="194"/>
    </location>
</feature>
<proteinExistence type="predicted"/>
<accession>A0A5A7R3Z1</accession>
<organism evidence="2 3">
    <name type="scientific">Striga asiatica</name>
    <name type="common">Asiatic witchweed</name>
    <name type="synonym">Buchnera asiatica</name>
    <dbReference type="NCBI Taxonomy" id="4170"/>
    <lineage>
        <taxon>Eukaryota</taxon>
        <taxon>Viridiplantae</taxon>
        <taxon>Streptophyta</taxon>
        <taxon>Embryophyta</taxon>
        <taxon>Tracheophyta</taxon>
        <taxon>Spermatophyta</taxon>
        <taxon>Magnoliopsida</taxon>
        <taxon>eudicotyledons</taxon>
        <taxon>Gunneridae</taxon>
        <taxon>Pentapetalae</taxon>
        <taxon>asterids</taxon>
        <taxon>lamiids</taxon>
        <taxon>Lamiales</taxon>
        <taxon>Orobanchaceae</taxon>
        <taxon>Buchnereae</taxon>
        <taxon>Striga</taxon>
    </lineage>
</organism>